<evidence type="ECO:0000313" key="3">
    <source>
        <dbReference type="Proteomes" id="UP000015101"/>
    </source>
</evidence>
<sequence>MYIQREKEKKKEYDIKRIEKRRNVEMNLIAEIIQPSSANIVKAFPKLESDLNVQKLGFMKLIVDNFKIKEPFISERIAGTTKLLDQFEKEMKIFEDFKDFLINIESSPVGSAHVEVKPAVESIQNYLNFLENEKLKLTEDFTFDEASFNGNKQTYFYLSDGMQLIANEAPTIKSLG</sequence>
<keyword evidence="3" id="KW-1185">Reference proteome</keyword>
<dbReference type="InParanoid" id="T1FA00"/>
<dbReference type="KEGG" id="hro:HELRODRAFT_175982"/>
<dbReference type="EMBL" id="AMQM01005501">
    <property type="status" value="NOT_ANNOTATED_CDS"/>
    <property type="molecule type" value="Genomic_DNA"/>
</dbReference>
<gene>
    <name evidence="2" type="primary">20205649</name>
    <name evidence="1" type="ORF">HELRODRAFT_175982</name>
</gene>
<reference evidence="3" key="1">
    <citation type="submission" date="2012-12" db="EMBL/GenBank/DDBJ databases">
        <authorList>
            <person name="Hellsten U."/>
            <person name="Grimwood J."/>
            <person name="Chapman J.A."/>
            <person name="Shapiro H."/>
            <person name="Aerts A."/>
            <person name="Otillar R.P."/>
            <person name="Terry A.Y."/>
            <person name="Boore J.L."/>
            <person name="Simakov O."/>
            <person name="Marletaz F."/>
            <person name="Cho S.-J."/>
            <person name="Edsinger-Gonzales E."/>
            <person name="Havlak P."/>
            <person name="Kuo D.-H."/>
            <person name="Larsson T."/>
            <person name="Lv J."/>
            <person name="Arendt D."/>
            <person name="Savage R."/>
            <person name="Osoegawa K."/>
            <person name="de Jong P."/>
            <person name="Lindberg D.R."/>
            <person name="Seaver E.C."/>
            <person name="Weisblat D.A."/>
            <person name="Putnam N.H."/>
            <person name="Grigoriev I.V."/>
            <person name="Rokhsar D.S."/>
        </authorList>
    </citation>
    <scope>NUCLEOTIDE SEQUENCE</scope>
</reference>
<dbReference type="EnsemblMetazoa" id="HelroT175982">
    <property type="protein sequence ID" value="HelroP175982"/>
    <property type="gene ID" value="HelroG175982"/>
</dbReference>
<dbReference type="HOGENOM" id="CLU_1526851_0_0_1"/>
<dbReference type="CTD" id="20205649"/>
<reference evidence="2" key="3">
    <citation type="submission" date="2015-06" db="UniProtKB">
        <authorList>
            <consortium name="EnsemblMetazoa"/>
        </authorList>
    </citation>
    <scope>IDENTIFICATION</scope>
</reference>
<organism evidence="2 3">
    <name type="scientific">Helobdella robusta</name>
    <name type="common">Californian leech</name>
    <dbReference type="NCBI Taxonomy" id="6412"/>
    <lineage>
        <taxon>Eukaryota</taxon>
        <taxon>Metazoa</taxon>
        <taxon>Spiralia</taxon>
        <taxon>Lophotrochozoa</taxon>
        <taxon>Annelida</taxon>
        <taxon>Clitellata</taxon>
        <taxon>Hirudinea</taxon>
        <taxon>Rhynchobdellida</taxon>
        <taxon>Glossiphoniidae</taxon>
        <taxon>Helobdella</taxon>
    </lineage>
</organism>
<dbReference type="RefSeq" id="XP_009021596.1">
    <property type="nucleotide sequence ID" value="XM_009023348.1"/>
</dbReference>
<dbReference type="Proteomes" id="UP000015101">
    <property type="component" value="Unassembled WGS sequence"/>
</dbReference>
<dbReference type="EMBL" id="KB096983">
    <property type="protein sequence ID" value="ESO00162.1"/>
    <property type="molecule type" value="Genomic_DNA"/>
</dbReference>
<protein>
    <submittedName>
        <fullName evidence="1 2">Uncharacterized protein</fullName>
    </submittedName>
</protein>
<proteinExistence type="predicted"/>
<evidence type="ECO:0000313" key="2">
    <source>
        <dbReference type="EnsemblMetazoa" id="HelroP175982"/>
    </source>
</evidence>
<accession>T1FA00</accession>
<dbReference type="GeneID" id="20205649"/>
<reference evidence="1 3" key="2">
    <citation type="journal article" date="2013" name="Nature">
        <title>Insights into bilaterian evolution from three spiralian genomes.</title>
        <authorList>
            <person name="Simakov O."/>
            <person name="Marletaz F."/>
            <person name="Cho S.J."/>
            <person name="Edsinger-Gonzales E."/>
            <person name="Havlak P."/>
            <person name="Hellsten U."/>
            <person name="Kuo D.H."/>
            <person name="Larsson T."/>
            <person name="Lv J."/>
            <person name="Arendt D."/>
            <person name="Savage R."/>
            <person name="Osoegawa K."/>
            <person name="de Jong P."/>
            <person name="Grimwood J."/>
            <person name="Chapman J.A."/>
            <person name="Shapiro H."/>
            <person name="Aerts A."/>
            <person name="Otillar R.P."/>
            <person name="Terry A.Y."/>
            <person name="Boore J.L."/>
            <person name="Grigoriev I.V."/>
            <person name="Lindberg D.R."/>
            <person name="Seaver E.C."/>
            <person name="Weisblat D.A."/>
            <person name="Putnam N.H."/>
            <person name="Rokhsar D.S."/>
        </authorList>
    </citation>
    <scope>NUCLEOTIDE SEQUENCE</scope>
</reference>
<name>T1FA00_HELRO</name>
<evidence type="ECO:0000313" key="1">
    <source>
        <dbReference type="EMBL" id="ESO00162.1"/>
    </source>
</evidence>
<dbReference type="AlphaFoldDB" id="T1FA00"/>